<protein>
    <submittedName>
        <fullName evidence="1">Uncharacterized protein</fullName>
    </submittedName>
</protein>
<evidence type="ECO:0000313" key="2">
    <source>
        <dbReference type="Proteomes" id="UP001595640"/>
    </source>
</evidence>
<comment type="caution">
    <text evidence="1">The sequence shown here is derived from an EMBL/GenBank/DDBJ whole genome shotgun (WGS) entry which is preliminary data.</text>
</comment>
<sequence length="83" mass="9225">MFEAFEFSATSQRGEPVTLVAFLQFTEDAQPDGETAYRLGPIQLSTTDGRPVNYVSGQFQFVCQDGCDAFTTDDEDVLNLLMM</sequence>
<accession>A0ABV7LYC6</accession>
<proteinExistence type="predicted"/>
<dbReference type="Proteomes" id="UP001595640">
    <property type="component" value="Unassembled WGS sequence"/>
</dbReference>
<gene>
    <name evidence="1" type="ORF">ACFOEI_06110</name>
</gene>
<evidence type="ECO:0000313" key="1">
    <source>
        <dbReference type="EMBL" id="MFC3291636.1"/>
    </source>
</evidence>
<reference evidence="2" key="1">
    <citation type="journal article" date="2019" name="Int. J. Syst. Evol. Microbiol.">
        <title>The Global Catalogue of Microorganisms (GCM) 10K type strain sequencing project: providing services to taxonomists for standard genome sequencing and annotation.</title>
        <authorList>
            <consortium name="The Broad Institute Genomics Platform"/>
            <consortium name="The Broad Institute Genome Sequencing Center for Infectious Disease"/>
            <person name="Wu L."/>
            <person name="Ma J."/>
        </authorList>
    </citation>
    <scope>NUCLEOTIDE SEQUENCE [LARGE SCALE GENOMIC DNA]</scope>
    <source>
        <strain evidence="2">KCTC 12847</strain>
    </source>
</reference>
<dbReference type="EMBL" id="JBHRUH010000011">
    <property type="protein sequence ID" value="MFC3291636.1"/>
    <property type="molecule type" value="Genomic_DNA"/>
</dbReference>
<dbReference type="RefSeq" id="WP_019018981.1">
    <property type="nucleotide sequence ID" value="NZ_BMXD01000005.1"/>
</dbReference>
<organism evidence="1 2">
    <name type="scientific">Modicisalibacter luteus</name>
    <dbReference type="NCBI Taxonomy" id="453962"/>
    <lineage>
        <taxon>Bacteria</taxon>
        <taxon>Pseudomonadati</taxon>
        <taxon>Pseudomonadota</taxon>
        <taxon>Gammaproteobacteria</taxon>
        <taxon>Oceanospirillales</taxon>
        <taxon>Halomonadaceae</taxon>
        <taxon>Modicisalibacter</taxon>
    </lineage>
</organism>
<name>A0ABV7LYC6_9GAMM</name>
<keyword evidence="2" id="KW-1185">Reference proteome</keyword>